<dbReference type="GO" id="GO:0016787">
    <property type="term" value="F:hydrolase activity"/>
    <property type="evidence" value="ECO:0007669"/>
    <property type="project" value="UniProtKB-KW"/>
</dbReference>
<comment type="caution">
    <text evidence="1">The sequence shown here is derived from an EMBL/GenBank/DDBJ whole genome shotgun (WGS) entry which is preliminary data.</text>
</comment>
<proteinExistence type="predicted"/>
<dbReference type="EC" id="3.1.2.-" evidence="1"/>
<dbReference type="SUPFAM" id="SSF54637">
    <property type="entry name" value="Thioesterase/thiol ester dehydrase-isomerase"/>
    <property type="match status" value="1"/>
</dbReference>
<dbReference type="PANTHER" id="PTHR31793:SF24">
    <property type="entry name" value="LONG-CHAIN ACYL-COA THIOESTERASE FADM"/>
    <property type="match status" value="1"/>
</dbReference>
<dbReference type="EMBL" id="JAUZEE010000003">
    <property type="protein sequence ID" value="MDP4300232.1"/>
    <property type="molecule type" value="Genomic_DNA"/>
</dbReference>
<evidence type="ECO:0000313" key="2">
    <source>
        <dbReference type="Proteomes" id="UP001235760"/>
    </source>
</evidence>
<protein>
    <submittedName>
        <fullName evidence="1">Thioesterase family protein</fullName>
        <ecNumber evidence="1">3.1.2.-</ecNumber>
    </submittedName>
</protein>
<keyword evidence="2" id="KW-1185">Reference proteome</keyword>
<dbReference type="CDD" id="cd00586">
    <property type="entry name" value="4HBT"/>
    <property type="match status" value="1"/>
</dbReference>
<dbReference type="Proteomes" id="UP001235760">
    <property type="component" value="Unassembled WGS sequence"/>
</dbReference>
<keyword evidence="1" id="KW-0378">Hydrolase</keyword>
<name>A0ABT9G176_LEPDI</name>
<dbReference type="RefSeq" id="WP_305748799.1">
    <property type="nucleotide sequence ID" value="NZ_JAUZEE010000003.1"/>
</dbReference>
<dbReference type="Pfam" id="PF13279">
    <property type="entry name" value="4HBT_2"/>
    <property type="match status" value="1"/>
</dbReference>
<dbReference type="InterPro" id="IPR029069">
    <property type="entry name" value="HotDog_dom_sf"/>
</dbReference>
<dbReference type="PANTHER" id="PTHR31793">
    <property type="entry name" value="4-HYDROXYBENZOYL-COA THIOESTERASE FAMILY MEMBER"/>
    <property type="match status" value="1"/>
</dbReference>
<accession>A0ABT9G176</accession>
<dbReference type="InterPro" id="IPR050563">
    <property type="entry name" value="4-hydroxybenzoyl-CoA_TE"/>
</dbReference>
<reference evidence="1 2" key="1">
    <citation type="submission" date="2023-08" db="EMBL/GenBank/DDBJ databases">
        <authorList>
            <person name="Roldan D.M."/>
            <person name="Menes R.J."/>
        </authorList>
    </citation>
    <scope>NUCLEOTIDE SEQUENCE [LARGE SCALE GENOMIC DNA]</scope>
    <source>
        <strain evidence="1 2">CCM 2812</strain>
    </source>
</reference>
<gene>
    <name evidence="1" type="ORF">Q8X39_06255</name>
</gene>
<sequence length="142" mass="15977">MRFDLPEDKVFVHTSRFPVRWGDMDAMGHVNNTVYFRYLEIARLEWLASTGLQVEPHGIGPVIVNAFCNFHLQLAFPAEVVARMYVRNPGRSSIETYTTLEKADEPGVIYASGGALTVWVDQRVRKSVPLPDELRGLLTAAT</sequence>
<evidence type="ECO:0000313" key="1">
    <source>
        <dbReference type="EMBL" id="MDP4300232.1"/>
    </source>
</evidence>
<dbReference type="Gene3D" id="3.10.129.10">
    <property type="entry name" value="Hotdog Thioesterase"/>
    <property type="match status" value="1"/>
</dbReference>
<organism evidence="1 2">
    <name type="scientific">Leptothrix discophora</name>
    <dbReference type="NCBI Taxonomy" id="89"/>
    <lineage>
        <taxon>Bacteria</taxon>
        <taxon>Pseudomonadati</taxon>
        <taxon>Pseudomonadota</taxon>
        <taxon>Betaproteobacteria</taxon>
        <taxon>Burkholderiales</taxon>
        <taxon>Sphaerotilaceae</taxon>
        <taxon>Leptothrix</taxon>
    </lineage>
</organism>